<evidence type="ECO:0000313" key="1">
    <source>
        <dbReference type="EMBL" id="KAJ8666543.1"/>
    </source>
</evidence>
<evidence type="ECO:0000313" key="2">
    <source>
        <dbReference type="Proteomes" id="UP001239111"/>
    </source>
</evidence>
<dbReference type="Proteomes" id="UP001239111">
    <property type="component" value="Chromosome 4"/>
</dbReference>
<proteinExistence type="predicted"/>
<reference evidence="1" key="1">
    <citation type="submission" date="2023-04" db="EMBL/GenBank/DDBJ databases">
        <title>A chromosome-level genome assembly of the parasitoid wasp Eretmocerus hayati.</title>
        <authorList>
            <person name="Zhong Y."/>
            <person name="Liu S."/>
            <person name="Liu Y."/>
        </authorList>
    </citation>
    <scope>NUCLEOTIDE SEQUENCE</scope>
    <source>
        <strain evidence="1">ZJU_SS_LIU_2023</strain>
    </source>
</reference>
<accession>A0ACC2N752</accession>
<organism evidence="1 2">
    <name type="scientific">Eretmocerus hayati</name>
    <dbReference type="NCBI Taxonomy" id="131215"/>
    <lineage>
        <taxon>Eukaryota</taxon>
        <taxon>Metazoa</taxon>
        <taxon>Ecdysozoa</taxon>
        <taxon>Arthropoda</taxon>
        <taxon>Hexapoda</taxon>
        <taxon>Insecta</taxon>
        <taxon>Pterygota</taxon>
        <taxon>Neoptera</taxon>
        <taxon>Endopterygota</taxon>
        <taxon>Hymenoptera</taxon>
        <taxon>Apocrita</taxon>
        <taxon>Proctotrupomorpha</taxon>
        <taxon>Chalcidoidea</taxon>
        <taxon>Aphelinidae</taxon>
        <taxon>Aphelininae</taxon>
        <taxon>Eretmocerus</taxon>
    </lineage>
</organism>
<name>A0ACC2N752_9HYME</name>
<comment type="caution">
    <text evidence="1">The sequence shown here is derived from an EMBL/GenBank/DDBJ whole genome shotgun (WGS) entry which is preliminary data.</text>
</comment>
<gene>
    <name evidence="1" type="ORF">QAD02_008205</name>
</gene>
<protein>
    <submittedName>
        <fullName evidence="1">Uncharacterized protein</fullName>
    </submittedName>
</protein>
<keyword evidence="2" id="KW-1185">Reference proteome</keyword>
<sequence>MEKIVHRLDSKHDEYALNTKKGKYKYEQHQERNGGFQTHMLNLEGVAVTADVGPDPERPVARIPPGISAQQGPAHPVPEAIPLRRIIDEMRGLEARDHPNDEDEGYASGDDDVRRREPLEHRIRDLEPLLLNQSPLIPFDFEMHEFLEPPRNRVHPEEPVLVEDDQIENDRPPFLIEINLGQIRYPLPRRDQTPLHWSRPYTTASSGWSHSKEECVWGMCMAQWPSPPTGTSGRFHMCITERRGDLNHYLEWQIFDEHVLGSTRVFTTYLLRLRSSCIFFFEDIDRCRICLGMLDAHWPEILRGVRLRATLVQAAIFWNH</sequence>
<dbReference type="EMBL" id="CM056744">
    <property type="protein sequence ID" value="KAJ8666543.1"/>
    <property type="molecule type" value="Genomic_DNA"/>
</dbReference>